<dbReference type="EMBL" id="JACRUO010000001">
    <property type="protein sequence ID" value="MBD3689887.1"/>
    <property type="molecule type" value="Genomic_DNA"/>
</dbReference>
<evidence type="ECO:0000313" key="3">
    <source>
        <dbReference type="Proteomes" id="UP000627538"/>
    </source>
</evidence>
<keyword evidence="1" id="KW-0472">Membrane</keyword>
<keyword evidence="1" id="KW-1133">Transmembrane helix</keyword>
<feature type="transmembrane region" description="Helical" evidence="1">
    <location>
        <begin position="41"/>
        <end position="67"/>
    </location>
</feature>
<feature type="transmembrane region" description="Helical" evidence="1">
    <location>
        <begin position="104"/>
        <end position="123"/>
    </location>
</feature>
<name>A0A8I0KRZ2_9ACTO</name>
<evidence type="ECO:0000256" key="1">
    <source>
        <dbReference type="SAM" id="Phobius"/>
    </source>
</evidence>
<accession>A0A8I0KRZ2</accession>
<gene>
    <name evidence="2" type="ORF">H8R10_06570</name>
</gene>
<evidence type="ECO:0000313" key="2">
    <source>
        <dbReference type="EMBL" id="MBD3689887.1"/>
    </source>
</evidence>
<protein>
    <recommendedName>
        <fullName evidence="4">Transmembrane protein</fullName>
    </recommendedName>
</protein>
<dbReference type="AlphaFoldDB" id="A0A8I0KRZ2"/>
<reference evidence="2 3" key="1">
    <citation type="submission" date="2020-08" db="EMBL/GenBank/DDBJ databases">
        <title>Winkia gen. nov., sp. nov., isolated from faeces of the Anser albifrons in China.</title>
        <authorList>
            <person name="Liu Q."/>
        </authorList>
    </citation>
    <scope>NUCLEOTIDE SEQUENCE [LARGE SCALE GENOMIC DNA]</scope>
    <source>
        <strain evidence="2 3">C62</strain>
    </source>
</reference>
<sequence length="150" mass="16185">MIRSPVSMIVAAWCILHGVLASIACATGGRVIEIAHVPSGLAIAALDIASTFLVVGGVCVIIGRAWWGRNLRPAFTCESFGWAVLMSGGLGHVLPPMLVTPWAWSMWGWGWCLIGIAAVKLYALRQERRFAEKLQDLRDQGQGGGETWTP</sequence>
<keyword evidence="1" id="KW-0812">Transmembrane</keyword>
<evidence type="ECO:0008006" key="4">
    <source>
        <dbReference type="Google" id="ProtNLM"/>
    </source>
</evidence>
<organism evidence="2 3">
    <name type="scientific">Nanchangia anserum</name>
    <dbReference type="NCBI Taxonomy" id="2692125"/>
    <lineage>
        <taxon>Bacteria</taxon>
        <taxon>Bacillati</taxon>
        <taxon>Actinomycetota</taxon>
        <taxon>Actinomycetes</taxon>
        <taxon>Actinomycetales</taxon>
        <taxon>Actinomycetaceae</taxon>
        <taxon>Nanchangia</taxon>
    </lineage>
</organism>
<dbReference type="Proteomes" id="UP000627538">
    <property type="component" value="Unassembled WGS sequence"/>
</dbReference>
<feature type="transmembrane region" description="Helical" evidence="1">
    <location>
        <begin position="79"/>
        <end position="98"/>
    </location>
</feature>
<comment type="caution">
    <text evidence="2">The sequence shown here is derived from an EMBL/GenBank/DDBJ whole genome shotgun (WGS) entry which is preliminary data.</text>
</comment>
<keyword evidence="3" id="KW-1185">Reference proteome</keyword>
<dbReference type="PROSITE" id="PS51257">
    <property type="entry name" value="PROKAR_LIPOPROTEIN"/>
    <property type="match status" value="1"/>
</dbReference>
<dbReference type="RefSeq" id="WP_191071907.1">
    <property type="nucleotide sequence ID" value="NZ_JACRUO010000001.1"/>
</dbReference>
<proteinExistence type="predicted"/>